<dbReference type="InterPro" id="IPR001667">
    <property type="entry name" value="DDH_dom"/>
</dbReference>
<dbReference type="InterPro" id="IPR038763">
    <property type="entry name" value="DHH_sf"/>
</dbReference>
<proteinExistence type="predicted"/>
<dbReference type="PANTHER" id="PTHR47618">
    <property type="entry name" value="BIFUNCTIONAL OLIGORIBONUCLEASE AND PAP PHOSPHATASE NRNA"/>
    <property type="match status" value="1"/>
</dbReference>
<organism evidence="3 4">
    <name type="scientific">Candidatus Fimadaptatus faecigallinarum</name>
    <dbReference type="NCBI Taxonomy" id="2840814"/>
    <lineage>
        <taxon>Bacteria</taxon>
        <taxon>Bacillati</taxon>
        <taxon>Bacillota</taxon>
        <taxon>Clostridia</taxon>
        <taxon>Eubacteriales</taxon>
        <taxon>Candidatus Fimadaptatus</taxon>
    </lineage>
</organism>
<dbReference type="InterPro" id="IPR051319">
    <property type="entry name" value="Oligoribo/pAp-PDE_c-di-AMP_PDE"/>
</dbReference>
<dbReference type="Gene3D" id="3.90.1640.10">
    <property type="entry name" value="inorganic pyrophosphatase (n-terminal core)"/>
    <property type="match status" value="1"/>
</dbReference>
<dbReference type="AlphaFoldDB" id="A0A9D1S571"/>
<evidence type="ECO:0000313" key="3">
    <source>
        <dbReference type="EMBL" id="HIU46868.1"/>
    </source>
</evidence>
<dbReference type="Gene3D" id="3.10.310.30">
    <property type="match status" value="1"/>
</dbReference>
<evidence type="ECO:0000313" key="4">
    <source>
        <dbReference type="Proteomes" id="UP000824123"/>
    </source>
</evidence>
<evidence type="ECO:0000259" key="1">
    <source>
        <dbReference type="Pfam" id="PF01368"/>
    </source>
</evidence>
<reference evidence="3" key="1">
    <citation type="submission" date="2020-10" db="EMBL/GenBank/DDBJ databases">
        <authorList>
            <person name="Gilroy R."/>
        </authorList>
    </citation>
    <scope>NUCLEOTIDE SEQUENCE</scope>
    <source>
        <strain evidence="3">ChiSxjej2B14-8506</strain>
    </source>
</reference>
<reference evidence="3" key="2">
    <citation type="journal article" date="2021" name="PeerJ">
        <title>Extensive microbial diversity within the chicken gut microbiome revealed by metagenomics and culture.</title>
        <authorList>
            <person name="Gilroy R."/>
            <person name="Ravi A."/>
            <person name="Getino M."/>
            <person name="Pursley I."/>
            <person name="Horton D.L."/>
            <person name="Alikhan N.F."/>
            <person name="Baker D."/>
            <person name="Gharbi K."/>
            <person name="Hall N."/>
            <person name="Watson M."/>
            <person name="Adriaenssens E.M."/>
            <person name="Foster-Nyarko E."/>
            <person name="Jarju S."/>
            <person name="Secka A."/>
            <person name="Antonio M."/>
            <person name="Oren A."/>
            <person name="Chaudhuri R.R."/>
            <person name="La Ragione R."/>
            <person name="Hildebrand F."/>
            <person name="Pallen M.J."/>
        </authorList>
    </citation>
    <scope>NUCLEOTIDE SEQUENCE</scope>
    <source>
        <strain evidence="3">ChiSxjej2B14-8506</strain>
    </source>
</reference>
<dbReference type="Pfam" id="PF02272">
    <property type="entry name" value="DHHA1"/>
    <property type="match status" value="1"/>
</dbReference>
<evidence type="ECO:0000259" key="2">
    <source>
        <dbReference type="Pfam" id="PF02272"/>
    </source>
</evidence>
<dbReference type="Pfam" id="PF01368">
    <property type="entry name" value="DHH"/>
    <property type="match status" value="1"/>
</dbReference>
<comment type="caution">
    <text evidence="3">The sequence shown here is derived from an EMBL/GenBank/DDBJ whole genome shotgun (WGS) entry which is preliminary data.</text>
</comment>
<feature type="domain" description="DHHA1" evidence="2">
    <location>
        <begin position="234"/>
        <end position="323"/>
    </location>
</feature>
<name>A0A9D1S571_9FIRM</name>
<dbReference type="PANTHER" id="PTHR47618:SF1">
    <property type="entry name" value="BIFUNCTIONAL OLIGORIBONUCLEASE AND PAP PHOSPHATASE NRNA"/>
    <property type="match status" value="1"/>
</dbReference>
<feature type="domain" description="DDH" evidence="1">
    <location>
        <begin position="24"/>
        <end position="162"/>
    </location>
</feature>
<dbReference type="Proteomes" id="UP000824123">
    <property type="component" value="Unassembled WGS sequence"/>
</dbReference>
<sequence length="329" mass="35246">MPREVTIRNDVVGLADWMRRQDDIGVVCHVSPDGDTLGSALALAECLRNMGKNACVLCQDEVPHMYHFMPGALDICSPESAPFMIRALLFSDVSDQLRAGSCLLPEIGPRALIDHHPTNPAFCDVNYVDGGAAATSVLVVELMDRLRVPVTPTMAENLYVGITTDTGNFSFRSTDGRTLRAGAKCLDAGADPDKVTRLMFRLRSVARTRLLGAAVSQMELRHGGEIAVFKISRLLMDEFGASSSDCEGIVNYGMETEGVRVAVLLREQADGVKASLRSLGGVDVSRVAVAHGGGGHVEAAGCTLHGGLDECAARIVSELAQELERLPRE</sequence>
<dbReference type="InterPro" id="IPR003156">
    <property type="entry name" value="DHHA1_dom"/>
</dbReference>
<protein>
    <submittedName>
        <fullName evidence="3">Bifunctional oligoribonuclease/PAP phosphatase NrnA</fullName>
    </submittedName>
</protein>
<gene>
    <name evidence="3" type="ORF">IAC59_06380</name>
</gene>
<dbReference type="GO" id="GO:0003676">
    <property type="term" value="F:nucleic acid binding"/>
    <property type="evidence" value="ECO:0007669"/>
    <property type="project" value="InterPro"/>
</dbReference>
<dbReference type="SUPFAM" id="SSF64182">
    <property type="entry name" value="DHH phosphoesterases"/>
    <property type="match status" value="1"/>
</dbReference>
<dbReference type="EMBL" id="DVNK01000039">
    <property type="protein sequence ID" value="HIU46868.1"/>
    <property type="molecule type" value="Genomic_DNA"/>
</dbReference>
<accession>A0A9D1S571</accession>